<organism evidence="2 3">
    <name type="scientific">Pyrinomonas methylaliphatogenes</name>
    <dbReference type="NCBI Taxonomy" id="454194"/>
    <lineage>
        <taxon>Bacteria</taxon>
        <taxon>Pseudomonadati</taxon>
        <taxon>Acidobacteriota</taxon>
        <taxon>Blastocatellia</taxon>
        <taxon>Blastocatellales</taxon>
        <taxon>Pyrinomonadaceae</taxon>
        <taxon>Pyrinomonas</taxon>
    </lineage>
</organism>
<dbReference type="EMBL" id="CBXV010000004">
    <property type="protein sequence ID" value="CDM65261.1"/>
    <property type="molecule type" value="Genomic_DNA"/>
</dbReference>
<reference evidence="2 3" key="1">
    <citation type="submission" date="2013-12" db="EMBL/GenBank/DDBJ databases">
        <authorList>
            <person name="Stott M."/>
        </authorList>
    </citation>
    <scope>NUCLEOTIDE SEQUENCE [LARGE SCALE GENOMIC DNA]</scope>
    <source>
        <strain evidence="2 3">K22</strain>
    </source>
</reference>
<name>A0A0B6WVZ2_9BACT</name>
<dbReference type="AlphaFoldDB" id="A0A0B6WVZ2"/>
<dbReference type="InterPro" id="IPR036597">
    <property type="entry name" value="Fido-like_dom_sf"/>
</dbReference>
<dbReference type="SUPFAM" id="SSF140931">
    <property type="entry name" value="Fic-like"/>
    <property type="match status" value="1"/>
</dbReference>
<dbReference type="STRING" id="454194.PYK22_01259"/>
<sequence length="157" mass="18530">MTRCTLLLSRPVLYLSYYFKRHRAKYYDRLQAVRDEGDREGWLGFFLRGVAEVSRQATEQAAAILRMCEEYRARITEKPGRAAANGHRVMEKLFDHPIVTVNIVRDWLNTTTPAANDLVRRLVDIGLLREITGYARNRRLRFEPYLRLFEEPEETRP</sequence>
<accession>A0A0B6WVZ2</accession>
<reference evidence="2 3" key="2">
    <citation type="submission" date="2015-01" db="EMBL/GenBank/DDBJ databases">
        <title>Complete genome sequence of Pyrinomonas methylaliphatogenes type strain K22T.</title>
        <authorList>
            <person name="Lee K.C.Y."/>
            <person name="Power J.F."/>
            <person name="Dunfield P.F."/>
            <person name="Morgan X.C."/>
            <person name="Huttenhower C."/>
            <person name="Stott M.B."/>
        </authorList>
    </citation>
    <scope>NUCLEOTIDE SEQUENCE [LARGE SCALE GENOMIC DNA]</scope>
    <source>
        <strain evidence="2 3">K22</strain>
    </source>
</reference>
<keyword evidence="3" id="KW-1185">Reference proteome</keyword>
<dbReference type="Proteomes" id="UP000031518">
    <property type="component" value="Unassembled WGS sequence"/>
</dbReference>
<evidence type="ECO:0000313" key="2">
    <source>
        <dbReference type="EMBL" id="CDM65261.1"/>
    </source>
</evidence>
<protein>
    <recommendedName>
        <fullName evidence="1">HTH DNA binding domain-containing protein</fullName>
    </recommendedName>
</protein>
<gene>
    <name evidence="2" type="ORF">PYK22_01259</name>
</gene>
<dbReference type="InterPro" id="IPR021068">
    <property type="entry name" value="HTH_DNA-bd"/>
</dbReference>
<evidence type="ECO:0000313" key="3">
    <source>
        <dbReference type="Proteomes" id="UP000031518"/>
    </source>
</evidence>
<feature type="domain" description="HTH DNA binding" evidence="1">
    <location>
        <begin position="88"/>
        <end position="138"/>
    </location>
</feature>
<evidence type="ECO:0000259" key="1">
    <source>
        <dbReference type="Pfam" id="PF11972"/>
    </source>
</evidence>
<proteinExistence type="predicted"/>
<dbReference type="Pfam" id="PF11972">
    <property type="entry name" value="HTH_13"/>
    <property type="match status" value="1"/>
</dbReference>
<dbReference type="RefSeq" id="WP_211197629.1">
    <property type="nucleotide sequence ID" value="NZ_CBXV010000004.1"/>
</dbReference>